<gene>
    <name evidence="10" type="ORF">CV021_07850</name>
</gene>
<dbReference type="EMBL" id="PGWZ01000365">
    <property type="protein sequence ID" value="PPJ74550.1"/>
    <property type="molecule type" value="Genomic_DNA"/>
</dbReference>
<dbReference type="CDD" id="cd05008">
    <property type="entry name" value="SIS_GlmS_GlmD_1"/>
    <property type="match status" value="1"/>
</dbReference>
<dbReference type="EC" id="2.6.1.16" evidence="2"/>
<dbReference type="InterPro" id="IPR035466">
    <property type="entry name" value="GlmS/AgaS_SIS"/>
</dbReference>
<name>A0A7Z1N312_STAAU</name>
<proteinExistence type="predicted"/>
<reference evidence="10 11" key="1">
    <citation type="submission" date="2017-11" db="EMBL/GenBank/DDBJ databases">
        <authorList>
            <person name="Founou R.C."/>
            <person name="Founou L."/>
            <person name="Allam M."/>
            <person name="Ismail A."/>
            <person name="Essack S.Y."/>
        </authorList>
    </citation>
    <scope>NUCLEOTIDE SEQUENCE [LARGE SCALE GENOMIC DNA]</scope>
    <source>
        <strain evidence="10 11">G703N2B1</strain>
    </source>
</reference>
<protein>
    <recommendedName>
        <fullName evidence="3">Glutamine--fructose-6-phosphate aminotransferase [isomerizing]</fullName>
        <ecNumber evidence="2">2.6.1.16</ecNumber>
    </recommendedName>
</protein>
<dbReference type="PROSITE" id="PS51278">
    <property type="entry name" value="GATASE_TYPE_2"/>
    <property type="match status" value="1"/>
</dbReference>
<dbReference type="PROSITE" id="PS51464">
    <property type="entry name" value="SIS"/>
    <property type="match status" value="1"/>
</dbReference>
<dbReference type="GO" id="GO:0097367">
    <property type="term" value="F:carbohydrate derivative binding"/>
    <property type="evidence" value="ECO:0007669"/>
    <property type="project" value="InterPro"/>
</dbReference>
<dbReference type="PANTHER" id="PTHR10937">
    <property type="entry name" value="GLUCOSAMINE--FRUCTOSE-6-PHOSPHATE AMINOTRANSFERASE, ISOMERIZING"/>
    <property type="match status" value="1"/>
</dbReference>
<evidence type="ECO:0000256" key="4">
    <source>
        <dbReference type="ARBA" id="ARBA00022576"/>
    </source>
</evidence>
<keyword evidence="5 10" id="KW-0808">Transferase</keyword>
<keyword evidence="4 10" id="KW-0032">Aminotransferase</keyword>
<dbReference type="InterPro" id="IPR001347">
    <property type="entry name" value="SIS_dom"/>
</dbReference>
<organism evidence="10 11">
    <name type="scientific">Staphylococcus aureus</name>
    <dbReference type="NCBI Taxonomy" id="1280"/>
    <lineage>
        <taxon>Bacteria</taxon>
        <taxon>Bacillati</taxon>
        <taxon>Bacillota</taxon>
        <taxon>Bacilli</taxon>
        <taxon>Bacillales</taxon>
        <taxon>Staphylococcaceae</taxon>
        <taxon>Staphylococcus</taxon>
    </lineage>
</organism>
<feature type="domain" description="Glutamine amidotransferase type-2" evidence="8">
    <location>
        <begin position="1"/>
        <end position="67"/>
    </location>
</feature>
<dbReference type="InterPro" id="IPR029055">
    <property type="entry name" value="Ntn_hydrolases_N"/>
</dbReference>
<dbReference type="InterPro" id="IPR046348">
    <property type="entry name" value="SIS_dom_sf"/>
</dbReference>
<dbReference type="GO" id="GO:0005829">
    <property type="term" value="C:cytosol"/>
    <property type="evidence" value="ECO:0007669"/>
    <property type="project" value="TreeGrafter"/>
</dbReference>
<feature type="domain" description="SIS" evidence="9">
    <location>
        <begin position="133"/>
        <end position="205"/>
    </location>
</feature>
<evidence type="ECO:0000259" key="8">
    <source>
        <dbReference type="PROSITE" id="PS51278"/>
    </source>
</evidence>
<evidence type="ECO:0000259" key="9">
    <source>
        <dbReference type="PROSITE" id="PS51464"/>
    </source>
</evidence>
<dbReference type="SUPFAM" id="SSF56235">
    <property type="entry name" value="N-terminal nucleophile aminohydrolases (Ntn hydrolases)"/>
    <property type="match status" value="1"/>
</dbReference>
<dbReference type="InterPro" id="IPR017932">
    <property type="entry name" value="GATase_2_dom"/>
</dbReference>
<evidence type="ECO:0000256" key="6">
    <source>
        <dbReference type="ARBA" id="ARBA00022737"/>
    </source>
</evidence>
<evidence type="ECO:0000313" key="11">
    <source>
        <dbReference type="Proteomes" id="UP000238775"/>
    </source>
</evidence>
<dbReference type="Proteomes" id="UP000238775">
    <property type="component" value="Unassembled WGS sequence"/>
</dbReference>
<dbReference type="GO" id="GO:0004360">
    <property type="term" value="F:glutamine-fructose-6-phosphate transaminase (isomerizing) activity"/>
    <property type="evidence" value="ECO:0007669"/>
    <property type="project" value="UniProtKB-EC"/>
</dbReference>
<dbReference type="SUPFAM" id="SSF53697">
    <property type="entry name" value="SIS domain"/>
    <property type="match status" value="1"/>
</dbReference>
<evidence type="ECO:0000256" key="2">
    <source>
        <dbReference type="ARBA" id="ARBA00012916"/>
    </source>
</evidence>
<evidence type="ECO:0000256" key="3">
    <source>
        <dbReference type="ARBA" id="ARBA00016090"/>
    </source>
</evidence>
<feature type="non-terminal residue" evidence="10">
    <location>
        <position position="1"/>
    </location>
</feature>
<keyword evidence="6" id="KW-0677">Repeat</keyword>
<dbReference type="Gene3D" id="3.60.20.10">
    <property type="entry name" value="Glutamine Phosphoribosylpyrophosphate, subunit 1, domain 1"/>
    <property type="match status" value="1"/>
</dbReference>
<feature type="non-terminal residue" evidence="10">
    <location>
        <position position="205"/>
    </location>
</feature>
<dbReference type="RefSeq" id="WP_154700626.1">
    <property type="nucleotide sequence ID" value="NZ_PGWZ01000365.1"/>
</dbReference>
<dbReference type="PANTHER" id="PTHR10937:SF0">
    <property type="entry name" value="GLUTAMINE--FRUCTOSE-6-PHOSPHATE TRANSAMINASE (ISOMERIZING)"/>
    <property type="match status" value="1"/>
</dbReference>
<dbReference type="GO" id="GO:0006047">
    <property type="term" value="P:UDP-N-acetylglucosamine metabolic process"/>
    <property type="evidence" value="ECO:0007669"/>
    <property type="project" value="TreeGrafter"/>
</dbReference>
<dbReference type="GO" id="GO:0006487">
    <property type="term" value="P:protein N-linked glycosylation"/>
    <property type="evidence" value="ECO:0007669"/>
    <property type="project" value="TreeGrafter"/>
</dbReference>
<keyword evidence="7" id="KW-0315">Glutamine amidotransferase</keyword>
<dbReference type="Pfam" id="PF01380">
    <property type="entry name" value="SIS"/>
    <property type="match status" value="1"/>
</dbReference>
<dbReference type="Gene3D" id="3.40.50.10490">
    <property type="entry name" value="Glucose-6-phosphate isomerase like protein, domain 1"/>
    <property type="match status" value="1"/>
</dbReference>
<dbReference type="GO" id="GO:0006002">
    <property type="term" value="P:fructose 6-phosphate metabolic process"/>
    <property type="evidence" value="ECO:0007669"/>
    <property type="project" value="TreeGrafter"/>
</dbReference>
<comment type="caution">
    <text evidence="10">The sequence shown here is derived from an EMBL/GenBank/DDBJ whole genome shotgun (WGS) entry which is preliminary data.</text>
</comment>
<evidence type="ECO:0000256" key="7">
    <source>
        <dbReference type="ARBA" id="ARBA00022962"/>
    </source>
</evidence>
<evidence type="ECO:0000256" key="5">
    <source>
        <dbReference type="ARBA" id="ARBA00022679"/>
    </source>
</evidence>
<evidence type="ECO:0000313" key="10">
    <source>
        <dbReference type="EMBL" id="PPJ74550.1"/>
    </source>
</evidence>
<evidence type="ECO:0000256" key="1">
    <source>
        <dbReference type="ARBA" id="ARBA00001031"/>
    </source>
</evidence>
<accession>A0A7Z1N312</accession>
<sequence>LLHGSYALGLLDDNDKDTIYVAKNKSPLLVGVGEGFNVIASDALAMLQTTNQYKEIHDHEIVIVKRDTVEIKDLEGHIQQRDTYTAEIDAADAEKGVYDHYMLKEIHEQPAVMRRIIQEYQDEKGNLKIDSEIINDVADADRIYIVAAGTSYHAGLVGKEFIEKWAGVPTEVHVASEFVYNMPLLSEKPLFIYISQSGETADSRA</sequence>
<dbReference type="AlphaFoldDB" id="A0A7Z1N312"/>
<comment type="catalytic activity">
    <reaction evidence="1">
        <text>D-fructose 6-phosphate + L-glutamine = D-glucosamine 6-phosphate + L-glutamate</text>
        <dbReference type="Rhea" id="RHEA:13237"/>
        <dbReference type="ChEBI" id="CHEBI:29985"/>
        <dbReference type="ChEBI" id="CHEBI:58359"/>
        <dbReference type="ChEBI" id="CHEBI:58725"/>
        <dbReference type="ChEBI" id="CHEBI:61527"/>
        <dbReference type="EC" id="2.6.1.16"/>
    </reaction>
</comment>